<evidence type="ECO:0000256" key="8">
    <source>
        <dbReference type="SAM" id="MobiDB-lite"/>
    </source>
</evidence>
<dbReference type="PANTHER" id="PTHR31165">
    <property type="entry name" value="PROTEIN G1-LIKE2"/>
    <property type="match status" value="1"/>
</dbReference>
<accession>A0A7J7M818</accession>
<comment type="subcellular location">
    <subcellularLocation>
        <location evidence="1">Nucleus</location>
    </subcellularLocation>
</comment>
<evidence type="ECO:0000256" key="1">
    <source>
        <dbReference type="ARBA" id="ARBA00004123"/>
    </source>
</evidence>
<gene>
    <name evidence="10" type="ORF">GIB67_026845</name>
</gene>
<evidence type="ECO:0000256" key="6">
    <source>
        <dbReference type="ARBA" id="ARBA00023163"/>
    </source>
</evidence>
<keyword evidence="3" id="KW-0217">Developmental protein</keyword>
<keyword evidence="6" id="KW-0804">Transcription</keyword>
<comment type="caution">
    <text evidence="10">The sequence shown here is derived from an EMBL/GenBank/DDBJ whole genome shotgun (WGS) entry which is preliminary data.</text>
</comment>
<dbReference type="InterPro" id="IPR006936">
    <property type="entry name" value="ALOG_dom"/>
</dbReference>
<feature type="domain" description="ALOG" evidence="9">
    <location>
        <begin position="410"/>
        <end position="537"/>
    </location>
</feature>
<evidence type="ECO:0000259" key="9">
    <source>
        <dbReference type="PROSITE" id="PS51697"/>
    </source>
</evidence>
<dbReference type="Pfam" id="PF04852">
    <property type="entry name" value="ALOG_dom"/>
    <property type="match status" value="1"/>
</dbReference>
<dbReference type="GO" id="GO:0005634">
    <property type="term" value="C:nucleus"/>
    <property type="evidence" value="ECO:0007669"/>
    <property type="project" value="UniProtKB-SubCell"/>
</dbReference>
<evidence type="ECO:0000256" key="4">
    <source>
        <dbReference type="ARBA" id="ARBA00023015"/>
    </source>
</evidence>
<evidence type="ECO:0000313" key="10">
    <source>
        <dbReference type="EMBL" id="KAF6150924.1"/>
    </source>
</evidence>
<organism evidence="10 11">
    <name type="scientific">Kingdonia uniflora</name>
    <dbReference type="NCBI Taxonomy" id="39325"/>
    <lineage>
        <taxon>Eukaryota</taxon>
        <taxon>Viridiplantae</taxon>
        <taxon>Streptophyta</taxon>
        <taxon>Embryophyta</taxon>
        <taxon>Tracheophyta</taxon>
        <taxon>Spermatophyta</taxon>
        <taxon>Magnoliopsida</taxon>
        <taxon>Ranunculales</taxon>
        <taxon>Circaeasteraceae</taxon>
        <taxon>Kingdonia</taxon>
    </lineage>
</organism>
<feature type="region of interest" description="Disordered" evidence="8">
    <location>
        <begin position="387"/>
        <end position="413"/>
    </location>
</feature>
<comment type="similarity">
    <text evidence="2">Belongs to the plant homeotic and developmental regulators ALOG protein family.</text>
</comment>
<proteinExistence type="inferred from homology"/>
<reference evidence="10 11" key="1">
    <citation type="journal article" date="2020" name="IScience">
        <title>Genome Sequencing of the Endangered Kingdonia uniflora (Circaeasteraceae, Ranunculales) Reveals Potential Mechanisms of Evolutionary Specialization.</title>
        <authorList>
            <person name="Sun Y."/>
            <person name="Deng T."/>
            <person name="Zhang A."/>
            <person name="Moore M.J."/>
            <person name="Landis J.B."/>
            <person name="Lin N."/>
            <person name="Zhang H."/>
            <person name="Zhang X."/>
            <person name="Huang J."/>
            <person name="Zhang X."/>
            <person name="Sun H."/>
            <person name="Wang H."/>
        </authorList>
    </citation>
    <scope>NUCLEOTIDE SEQUENCE [LARGE SCALE GENOMIC DNA]</scope>
    <source>
        <strain evidence="10">TB1705</strain>
        <tissue evidence="10">Leaf</tissue>
    </source>
</reference>
<dbReference type="AlphaFoldDB" id="A0A7J7M818"/>
<keyword evidence="7" id="KW-0539">Nucleus</keyword>
<dbReference type="EMBL" id="JACGCM010001723">
    <property type="protein sequence ID" value="KAF6150924.1"/>
    <property type="molecule type" value="Genomic_DNA"/>
</dbReference>
<dbReference type="InterPro" id="IPR040222">
    <property type="entry name" value="ALOG"/>
</dbReference>
<dbReference type="GO" id="GO:0003677">
    <property type="term" value="F:DNA binding"/>
    <property type="evidence" value="ECO:0007669"/>
    <property type="project" value="UniProtKB-KW"/>
</dbReference>
<evidence type="ECO:0000256" key="5">
    <source>
        <dbReference type="ARBA" id="ARBA00023125"/>
    </source>
</evidence>
<protein>
    <recommendedName>
        <fullName evidence="9">ALOG domain-containing protein</fullName>
    </recommendedName>
</protein>
<dbReference type="PANTHER" id="PTHR31165:SF95">
    <property type="entry name" value="PROTEIN LIGHT-DEPENDENT SHORT HYPOCOTYLS 3"/>
    <property type="match status" value="1"/>
</dbReference>
<sequence>MLSTLFRRRRSDNNEEVMGTDPSFIPKYMQRPANYEETSLLEMAKKYKYESNAWHKPRVESIVRIIPELNGNIPHIGEKWDEAKGNFNTWADRYIKLGLTEVPTLPNPIDDDIEDDPNMDTYIEQNQREEWMMTTTMGTLFMPGEEIEVGLRDFDTSYNWDKALERWKVYPNDYLWWSGYRKINSDAIVRSIVMHFETSKSVPIMAPTEVVAFNIGGSTTHHELGIFIERRSSYKQMTDVDLRYRNIFSVHELFNGVFVVLVGDMRQLPPVFYSPLYSKNGNYMQQCGGVTYAGFEKCIKLSHIFCQADDEQAPFKEALGRSFAVNVSSSKFVQRSTTTQRRYLLNKITICTIPGHCCRIQEDYIKKKGLFDHHNLMDNAIVAAAGSSSNSENTNTSIIASSSSPPTPSRYENQKRRDWNTFGQYLKNHRPPLSLSRCSSAHVLEFLRYLDQFGKTKIHTQICPFFGHPNPPAPCPCPLRQAWGSLDALIGRLRAAFEEHGGKPEANPFGARAVRLFLREVRELQAKARGISYEKKKRKRPELQTTVPLQLPSNANTS</sequence>
<keyword evidence="4" id="KW-0805">Transcription regulation</keyword>
<feature type="compositionally biased region" description="Polar residues" evidence="8">
    <location>
        <begin position="543"/>
        <end position="558"/>
    </location>
</feature>
<feature type="compositionally biased region" description="Low complexity" evidence="8">
    <location>
        <begin position="387"/>
        <end position="404"/>
    </location>
</feature>
<evidence type="ECO:0000256" key="3">
    <source>
        <dbReference type="ARBA" id="ARBA00022473"/>
    </source>
</evidence>
<evidence type="ECO:0000256" key="7">
    <source>
        <dbReference type="ARBA" id="ARBA00023242"/>
    </source>
</evidence>
<dbReference type="OrthoDB" id="1906822at2759"/>
<feature type="region of interest" description="Disordered" evidence="8">
    <location>
        <begin position="532"/>
        <end position="558"/>
    </location>
</feature>
<dbReference type="Proteomes" id="UP000541444">
    <property type="component" value="Unassembled WGS sequence"/>
</dbReference>
<keyword evidence="5" id="KW-0238">DNA-binding</keyword>
<dbReference type="PROSITE" id="PS51697">
    <property type="entry name" value="ALOG"/>
    <property type="match status" value="1"/>
</dbReference>
<evidence type="ECO:0000256" key="2">
    <source>
        <dbReference type="ARBA" id="ARBA00010308"/>
    </source>
</evidence>
<keyword evidence="11" id="KW-1185">Reference proteome</keyword>
<name>A0A7J7M818_9MAGN</name>
<evidence type="ECO:0000313" key="11">
    <source>
        <dbReference type="Proteomes" id="UP000541444"/>
    </source>
</evidence>
<dbReference type="GO" id="GO:0009299">
    <property type="term" value="P:mRNA transcription"/>
    <property type="evidence" value="ECO:0007669"/>
    <property type="project" value="TreeGrafter"/>
</dbReference>
<dbReference type="GO" id="GO:0009416">
    <property type="term" value="P:response to light stimulus"/>
    <property type="evidence" value="ECO:0007669"/>
    <property type="project" value="TreeGrafter"/>
</dbReference>